<dbReference type="AlphaFoldDB" id="A0A2J6TIG9"/>
<evidence type="ECO:0000313" key="3">
    <source>
        <dbReference type="Proteomes" id="UP000235371"/>
    </source>
</evidence>
<evidence type="ECO:0000256" key="1">
    <source>
        <dbReference type="SAM" id="Phobius"/>
    </source>
</evidence>
<feature type="transmembrane region" description="Helical" evidence="1">
    <location>
        <begin position="381"/>
        <end position="406"/>
    </location>
</feature>
<protein>
    <submittedName>
        <fullName evidence="2">Uncharacterized protein</fullName>
    </submittedName>
</protein>
<keyword evidence="1" id="KW-0812">Transmembrane</keyword>
<reference evidence="2 3" key="1">
    <citation type="submission" date="2016-04" db="EMBL/GenBank/DDBJ databases">
        <title>A degradative enzymes factory behind the ericoid mycorrhizal symbiosis.</title>
        <authorList>
            <consortium name="DOE Joint Genome Institute"/>
            <person name="Martino E."/>
            <person name="Morin E."/>
            <person name="Grelet G."/>
            <person name="Kuo A."/>
            <person name="Kohler A."/>
            <person name="Daghino S."/>
            <person name="Barry K."/>
            <person name="Choi C."/>
            <person name="Cichocki N."/>
            <person name="Clum A."/>
            <person name="Copeland A."/>
            <person name="Hainaut M."/>
            <person name="Haridas S."/>
            <person name="Labutti K."/>
            <person name="Lindquist E."/>
            <person name="Lipzen A."/>
            <person name="Khouja H.-R."/>
            <person name="Murat C."/>
            <person name="Ohm R."/>
            <person name="Olson A."/>
            <person name="Spatafora J."/>
            <person name="Veneault-Fourrey C."/>
            <person name="Henrissat B."/>
            <person name="Grigoriev I."/>
            <person name="Martin F."/>
            <person name="Perotto S."/>
        </authorList>
    </citation>
    <scope>NUCLEOTIDE SEQUENCE [LARGE SCALE GENOMIC DNA]</scope>
    <source>
        <strain evidence="2 3">E</strain>
    </source>
</reference>
<dbReference type="RefSeq" id="XP_024739707.1">
    <property type="nucleotide sequence ID" value="XM_024877962.1"/>
</dbReference>
<keyword evidence="1" id="KW-0472">Membrane</keyword>
<dbReference type="STRING" id="1095630.A0A2J6TIG9"/>
<evidence type="ECO:0000313" key="2">
    <source>
        <dbReference type="EMBL" id="PMD62803.1"/>
    </source>
</evidence>
<name>A0A2J6TIG9_9HELO</name>
<dbReference type="EMBL" id="KZ613783">
    <property type="protein sequence ID" value="PMD62803.1"/>
    <property type="molecule type" value="Genomic_DNA"/>
</dbReference>
<gene>
    <name evidence="2" type="ORF">K444DRAFT_586153</name>
</gene>
<dbReference type="InParanoid" id="A0A2J6TIG9"/>
<proteinExistence type="predicted"/>
<sequence length="474" mass="53634">MSHNATSIDQHISSTRTVFDILWSCLFVIFACTWTVQHLNVPEQREGKDPGWRGDIKWGRKSVWESAKWMCITILAPEVLVTLNLGQLAQAWQAMPKLKQFAEEDNVPWTLTHSLFANMGGFVIRENAPERAVDYLHTRSKAGSEVMKEQQITPLAEAIQIDEVTSPSMQEQANQGRRTQLRLAKSTFLLANEILALREQGMITLPYITREEIMDKGKSDIFARILAICQTLWLVVQMIVRASRHLEVSQLEIGTAAFASCAVTVYALTWHKPKGVGVPWTICSYPGIIPKGFSTLNFESVYNKWWVLEILNPPPSGSRRRELRGSSIPNHHRYTGKSWDGEPWFADSYEVVGFVLSSTTFGAIHFAAVKSSFPSHIEWVLWYMASGICTGVSLLIISAFVVSALYAHLRYFLSPTANFEEHYVLVLRLTAIYSVFPLYIIARLFLIVELFRCLFFLPPSAFVATWVSSIPHVS</sequence>
<dbReference type="PANTHER" id="PTHR35043:SF7">
    <property type="entry name" value="TRANSCRIPTION FACTOR DOMAIN-CONTAINING PROTEIN"/>
    <property type="match status" value="1"/>
</dbReference>
<dbReference type="PANTHER" id="PTHR35043">
    <property type="entry name" value="TRANSCRIPTION FACTOR DOMAIN-CONTAINING PROTEIN"/>
    <property type="match status" value="1"/>
</dbReference>
<organism evidence="2 3">
    <name type="scientific">Hyaloscypha bicolor E</name>
    <dbReference type="NCBI Taxonomy" id="1095630"/>
    <lineage>
        <taxon>Eukaryota</taxon>
        <taxon>Fungi</taxon>
        <taxon>Dikarya</taxon>
        <taxon>Ascomycota</taxon>
        <taxon>Pezizomycotina</taxon>
        <taxon>Leotiomycetes</taxon>
        <taxon>Helotiales</taxon>
        <taxon>Hyaloscyphaceae</taxon>
        <taxon>Hyaloscypha</taxon>
        <taxon>Hyaloscypha bicolor</taxon>
    </lineage>
</organism>
<dbReference type="Proteomes" id="UP000235371">
    <property type="component" value="Unassembled WGS sequence"/>
</dbReference>
<accession>A0A2J6TIG9</accession>
<keyword evidence="1" id="KW-1133">Transmembrane helix</keyword>
<feature type="transmembrane region" description="Helical" evidence="1">
    <location>
        <begin position="21"/>
        <end position="39"/>
    </location>
</feature>
<dbReference type="OrthoDB" id="3061561at2759"/>
<dbReference type="GeneID" id="36586039"/>
<keyword evidence="3" id="KW-1185">Reference proteome</keyword>
<feature type="transmembrane region" description="Helical" evidence="1">
    <location>
        <begin position="426"/>
        <end position="446"/>
    </location>
</feature>